<feature type="non-terminal residue" evidence="7">
    <location>
        <position position="1"/>
    </location>
</feature>
<gene>
    <name evidence="7" type="ORF">M514_13668</name>
</gene>
<feature type="non-terminal residue" evidence="7">
    <location>
        <position position="400"/>
    </location>
</feature>
<evidence type="ECO:0008006" key="8">
    <source>
        <dbReference type="Google" id="ProtNLM"/>
    </source>
</evidence>
<dbReference type="InterPro" id="IPR018499">
    <property type="entry name" value="Tetraspanin/Peripherin"/>
</dbReference>
<evidence type="ECO:0000256" key="1">
    <source>
        <dbReference type="ARBA" id="ARBA00004141"/>
    </source>
</evidence>
<dbReference type="SUPFAM" id="SSF48652">
    <property type="entry name" value="Tetraspanin"/>
    <property type="match status" value="1"/>
</dbReference>
<comment type="subcellular location">
    <subcellularLocation>
        <location evidence="1">Membrane</location>
        <topology evidence="1">Multi-pass membrane protein</topology>
    </subcellularLocation>
</comment>
<dbReference type="GO" id="GO:0005886">
    <property type="term" value="C:plasma membrane"/>
    <property type="evidence" value="ECO:0007669"/>
    <property type="project" value="TreeGrafter"/>
</dbReference>
<keyword evidence="3 5" id="KW-1133">Transmembrane helix</keyword>
<dbReference type="AlphaFoldDB" id="A0A085N8E3"/>
<reference evidence="7" key="1">
    <citation type="journal article" date="2014" name="Nat. Genet.">
        <title>Genome and transcriptome of the porcine whipworm Trichuris suis.</title>
        <authorList>
            <person name="Jex A.R."/>
            <person name="Nejsum P."/>
            <person name="Schwarz E.M."/>
            <person name="Hu L."/>
            <person name="Young N.D."/>
            <person name="Hall R.S."/>
            <person name="Korhonen P.K."/>
            <person name="Liao S."/>
            <person name="Thamsborg S."/>
            <person name="Xia J."/>
            <person name="Xu P."/>
            <person name="Wang S."/>
            <person name="Scheerlinck J.P."/>
            <person name="Hofmann A."/>
            <person name="Sternberg P.W."/>
            <person name="Wang J."/>
            <person name="Gasser R.B."/>
        </authorList>
    </citation>
    <scope>NUCLEOTIDE SEQUENCE [LARGE SCALE GENOMIC DNA]</scope>
    <source>
        <strain evidence="7">DCEP-RM93F</strain>
    </source>
</reference>
<dbReference type="EMBL" id="KL367533">
    <property type="protein sequence ID" value="KFD65739.1"/>
    <property type="molecule type" value="Genomic_DNA"/>
</dbReference>
<dbReference type="Pfam" id="PF00335">
    <property type="entry name" value="Tetraspanin"/>
    <property type="match status" value="1"/>
</dbReference>
<evidence type="ECO:0000256" key="5">
    <source>
        <dbReference type="SAM" id="Phobius"/>
    </source>
</evidence>
<protein>
    <recommendedName>
        <fullName evidence="8">Tetraspanin</fullName>
    </recommendedName>
</protein>
<feature type="chain" id="PRO_5001795812" description="Tetraspanin" evidence="6">
    <location>
        <begin position="22"/>
        <end position="400"/>
    </location>
</feature>
<evidence type="ECO:0000256" key="2">
    <source>
        <dbReference type="ARBA" id="ARBA00022692"/>
    </source>
</evidence>
<proteinExistence type="predicted"/>
<name>A0A085N8E3_9BILA</name>
<sequence>LRSKNALFTFILLIACVVTSSRILQSKGRRKLTSNAKSIMWQKSVASTMRGGESVASTAVNITVRLEGKAVIAKAILLMLTILLAFLSAIVISKTNSSFAKIKDVISELETGGKSIDETEAANIKAKEFAIFYLAILVSSMAAVLHIVGFFGAVFESEFALRFYSLFIFTFLAIVSIIATSWVAVAEERTMEFLRGFYRLYLESYYKEDSESFLDSFIDDVQRTNECCGYYTYPPDSEGHETYMKILYFLEMTNFGQKQASAIGWSSNALVNYVPRSCCVKPEAGCASDTYGSRLHWNATKAAAWKTKIHKIGCKDAFNNLWFLITNATVSMALLIEVLLTLIAVVLAYYCSRELRRNAMMVPSIERRMYGGGMSIMQSIFRRGDRTKHFSTKHTTGRSR</sequence>
<feature type="transmembrane region" description="Helical" evidence="5">
    <location>
        <begin position="131"/>
        <end position="155"/>
    </location>
</feature>
<dbReference type="PANTHER" id="PTHR19282">
    <property type="entry name" value="TETRASPANIN"/>
    <property type="match status" value="1"/>
</dbReference>
<evidence type="ECO:0000256" key="3">
    <source>
        <dbReference type="ARBA" id="ARBA00022989"/>
    </source>
</evidence>
<feature type="signal peptide" evidence="6">
    <location>
        <begin position="1"/>
        <end position="21"/>
    </location>
</feature>
<dbReference type="PANTHER" id="PTHR19282:SF544">
    <property type="entry name" value="TETRASPANIN"/>
    <property type="match status" value="1"/>
</dbReference>
<keyword evidence="4 5" id="KW-0472">Membrane</keyword>
<organism evidence="7">
    <name type="scientific">Trichuris suis</name>
    <name type="common">pig whipworm</name>
    <dbReference type="NCBI Taxonomy" id="68888"/>
    <lineage>
        <taxon>Eukaryota</taxon>
        <taxon>Metazoa</taxon>
        <taxon>Ecdysozoa</taxon>
        <taxon>Nematoda</taxon>
        <taxon>Enoplea</taxon>
        <taxon>Dorylaimia</taxon>
        <taxon>Trichinellida</taxon>
        <taxon>Trichuridae</taxon>
        <taxon>Trichuris</taxon>
    </lineage>
</organism>
<feature type="transmembrane region" description="Helical" evidence="5">
    <location>
        <begin position="71"/>
        <end position="93"/>
    </location>
</feature>
<evidence type="ECO:0000256" key="4">
    <source>
        <dbReference type="ARBA" id="ARBA00023136"/>
    </source>
</evidence>
<dbReference type="InterPro" id="IPR008952">
    <property type="entry name" value="Tetraspanin_EC2_sf"/>
</dbReference>
<evidence type="ECO:0000256" key="6">
    <source>
        <dbReference type="SAM" id="SignalP"/>
    </source>
</evidence>
<keyword evidence="2 5" id="KW-0812">Transmembrane</keyword>
<feature type="transmembrane region" description="Helical" evidence="5">
    <location>
        <begin position="161"/>
        <end position="185"/>
    </location>
</feature>
<dbReference type="Proteomes" id="UP000030758">
    <property type="component" value="Unassembled WGS sequence"/>
</dbReference>
<accession>A0A085N8E3</accession>
<evidence type="ECO:0000313" key="7">
    <source>
        <dbReference type="EMBL" id="KFD65739.1"/>
    </source>
</evidence>
<keyword evidence="6" id="KW-0732">Signal</keyword>
<feature type="transmembrane region" description="Helical" evidence="5">
    <location>
        <begin position="321"/>
        <end position="350"/>
    </location>
</feature>